<keyword evidence="9" id="KW-1185">Reference proteome</keyword>
<evidence type="ECO:0000256" key="7">
    <source>
        <dbReference type="RuleBase" id="RU364145"/>
    </source>
</evidence>
<protein>
    <recommendedName>
        <fullName evidence="7">Mediator of RNA polymerase II transcription subunit 9</fullName>
    </recommendedName>
    <alternativeName>
        <fullName evidence="7">Mediator complex subunit 9</fullName>
    </alternativeName>
</protein>
<comment type="subcellular location">
    <subcellularLocation>
        <location evidence="1 7">Nucleus</location>
    </subcellularLocation>
</comment>
<dbReference type="HOGENOM" id="CLU_146814_0_0_1"/>
<evidence type="ECO:0000256" key="3">
    <source>
        <dbReference type="ARBA" id="ARBA00023015"/>
    </source>
</evidence>
<dbReference type="InParanoid" id="A0A067N9I0"/>
<dbReference type="GO" id="GO:0003712">
    <property type="term" value="F:transcription coregulator activity"/>
    <property type="evidence" value="ECO:0007669"/>
    <property type="project" value="InterPro"/>
</dbReference>
<dbReference type="InterPro" id="IPR011425">
    <property type="entry name" value="Med9"/>
</dbReference>
<dbReference type="EMBL" id="KL198017">
    <property type="protein sequence ID" value="KDQ20421.1"/>
    <property type="molecule type" value="Genomic_DNA"/>
</dbReference>
<dbReference type="Proteomes" id="UP000027195">
    <property type="component" value="Unassembled WGS sequence"/>
</dbReference>
<keyword evidence="3 7" id="KW-0805">Transcription regulation</keyword>
<evidence type="ECO:0000256" key="6">
    <source>
        <dbReference type="ARBA" id="ARBA00023242"/>
    </source>
</evidence>
<dbReference type="STRING" id="930990.A0A067N9I0"/>
<evidence type="ECO:0000313" key="9">
    <source>
        <dbReference type="Proteomes" id="UP000027195"/>
    </source>
</evidence>
<evidence type="ECO:0000256" key="4">
    <source>
        <dbReference type="ARBA" id="ARBA00023159"/>
    </source>
</evidence>
<comment type="subunit">
    <text evidence="7">Component of the Mediator complex.</text>
</comment>
<organism evidence="8 9">
    <name type="scientific">Botryobasidium botryosum (strain FD-172 SS1)</name>
    <dbReference type="NCBI Taxonomy" id="930990"/>
    <lineage>
        <taxon>Eukaryota</taxon>
        <taxon>Fungi</taxon>
        <taxon>Dikarya</taxon>
        <taxon>Basidiomycota</taxon>
        <taxon>Agaricomycotina</taxon>
        <taxon>Agaricomycetes</taxon>
        <taxon>Cantharellales</taxon>
        <taxon>Botryobasidiaceae</taxon>
        <taxon>Botryobasidium</taxon>
    </lineage>
</organism>
<evidence type="ECO:0000256" key="5">
    <source>
        <dbReference type="ARBA" id="ARBA00023163"/>
    </source>
</evidence>
<keyword evidence="4 7" id="KW-0010">Activator</keyword>
<dbReference type="Pfam" id="PF07544">
    <property type="entry name" value="Med9"/>
    <property type="match status" value="1"/>
</dbReference>
<reference evidence="9" key="1">
    <citation type="journal article" date="2014" name="Proc. Natl. Acad. Sci. U.S.A.">
        <title>Extensive sampling of basidiomycete genomes demonstrates inadequacy of the white-rot/brown-rot paradigm for wood decay fungi.</title>
        <authorList>
            <person name="Riley R."/>
            <person name="Salamov A.A."/>
            <person name="Brown D.W."/>
            <person name="Nagy L.G."/>
            <person name="Floudas D."/>
            <person name="Held B.W."/>
            <person name="Levasseur A."/>
            <person name="Lombard V."/>
            <person name="Morin E."/>
            <person name="Otillar R."/>
            <person name="Lindquist E.A."/>
            <person name="Sun H."/>
            <person name="LaButti K.M."/>
            <person name="Schmutz J."/>
            <person name="Jabbour D."/>
            <person name="Luo H."/>
            <person name="Baker S.E."/>
            <person name="Pisabarro A.G."/>
            <person name="Walton J.D."/>
            <person name="Blanchette R.A."/>
            <person name="Henrissat B."/>
            <person name="Martin F."/>
            <person name="Cullen D."/>
            <person name="Hibbett D.S."/>
            <person name="Grigoriev I.V."/>
        </authorList>
    </citation>
    <scope>NUCLEOTIDE SEQUENCE [LARGE SCALE GENOMIC DNA]</scope>
    <source>
        <strain evidence="9">FD-172 SS1</strain>
    </source>
</reference>
<gene>
    <name evidence="7" type="primary">MED9</name>
    <name evidence="8" type="ORF">BOTBODRAFT_151098</name>
</gene>
<comment type="function">
    <text evidence="7">Component of the Mediator complex, a coactivator involved in the regulated transcription of nearly all RNA polymerase II-dependent genes. Mediator functions as a bridge to convey information from gene-specific regulatory proteins to the basal RNA polymerase II transcription machinery. Mediator is recruited to promoters by direct interactions with regulatory proteins and serves as a scaffold for the assembly of a functional preinitiation complex with RNA polymerase II and the general transcription factors.</text>
</comment>
<dbReference type="OrthoDB" id="2563275at2759"/>
<dbReference type="GO" id="GO:0016592">
    <property type="term" value="C:mediator complex"/>
    <property type="evidence" value="ECO:0007669"/>
    <property type="project" value="InterPro"/>
</dbReference>
<dbReference type="AlphaFoldDB" id="A0A067N9I0"/>
<dbReference type="GO" id="GO:0006357">
    <property type="term" value="P:regulation of transcription by RNA polymerase II"/>
    <property type="evidence" value="ECO:0007669"/>
    <property type="project" value="InterPro"/>
</dbReference>
<evidence type="ECO:0000256" key="1">
    <source>
        <dbReference type="ARBA" id="ARBA00004123"/>
    </source>
</evidence>
<accession>A0A067N9I0</accession>
<comment type="similarity">
    <text evidence="2 7">Belongs to the Mediator complex subunit 9 family.</text>
</comment>
<name>A0A067N9I0_BOTB1</name>
<keyword evidence="5 7" id="KW-0804">Transcription</keyword>
<proteinExistence type="inferred from homology"/>
<keyword evidence="6 7" id="KW-0539">Nucleus</keyword>
<evidence type="ECO:0000256" key="2">
    <source>
        <dbReference type="ARBA" id="ARBA00008089"/>
    </source>
</evidence>
<sequence length="112" mass="12752">MSGPNALPTENFEILLPRLITILELVQQSNAPQLGQHRLLISQATNELKEHLRKAKEVVDALPGGDMCIEDQDEVISMLEKMRDEKRTQLEHFSQLLDSNASISDREKMEIE</sequence>
<evidence type="ECO:0000313" key="8">
    <source>
        <dbReference type="EMBL" id="KDQ20421.1"/>
    </source>
</evidence>